<reference evidence="1 2" key="1">
    <citation type="submission" date="2017-06" db="EMBL/GenBank/DDBJ databases">
        <title>Genome sequencing of cyanobaciteial culture collection at National Institute for Environmental Studies (NIES).</title>
        <authorList>
            <person name="Hirose Y."/>
            <person name="Shimura Y."/>
            <person name="Fujisawa T."/>
            <person name="Nakamura Y."/>
            <person name="Kawachi M."/>
        </authorList>
    </citation>
    <scope>NUCLEOTIDE SEQUENCE [LARGE SCALE GENOMIC DNA]</scope>
    <source>
        <strain evidence="1 2">NIES-23</strain>
        <plasmid evidence="2">Plasmid Plasmid1 dna</plasmid>
    </source>
</reference>
<protein>
    <submittedName>
        <fullName evidence="1">Uncharacterized protein</fullName>
    </submittedName>
</protein>
<evidence type="ECO:0000313" key="2">
    <source>
        <dbReference type="Proteomes" id="UP000217507"/>
    </source>
</evidence>
<accession>A0A1Z4KUP3</accession>
<evidence type="ECO:0000313" key="1">
    <source>
        <dbReference type="EMBL" id="BAY72765.1"/>
    </source>
</evidence>
<dbReference type="AlphaFoldDB" id="A0A1Z4KUP3"/>
<geneLocation type="plasmid" evidence="1">
    <name>plasmid1</name>
</geneLocation>
<dbReference type="Proteomes" id="UP000217507">
    <property type="component" value="Plasmid Plasmid1 dna"/>
</dbReference>
<keyword evidence="1" id="KW-0614">Plasmid</keyword>
<gene>
    <name evidence="1" type="ORF">NIES23_55930</name>
</gene>
<organism evidence="1 2">
    <name type="scientific">Trichormus variabilis NIES-23</name>
    <dbReference type="NCBI Taxonomy" id="1973479"/>
    <lineage>
        <taxon>Bacteria</taxon>
        <taxon>Bacillati</taxon>
        <taxon>Cyanobacteriota</taxon>
        <taxon>Cyanophyceae</taxon>
        <taxon>Nostocales</taxon>
        <taxon>Nostocaceae</taxon>
        <taxon>Trichormus</taxon>
    </lineage>
</organism>
<sequence length="80" mass="9283">MPEMPEFTKVNSLETPTAVYSVGKIIKFWDIGERAWLKGKITAITQCEGYFVSATVSHQSFKKKREIQINREDWLDTKTE</sequence>
<name>A0A1Z4KUP3_ANAVA</name>
<dbReference type="EMBL" id="AP018217">
    <property type="protein sequence ID" value="BAY72765.1"/>
    <property type="molecule type" value="Genomic_DNA"/>
</dbReference>
<proteinExistence type="predicted"/>